<keyword evidence="3" id="KW-0808">Transferase</keyword>
<dbReference type="CDD" id="cd03801">
    <property type="entry name" value="GT4_PimA-like"/>
    <property type="match status" value="1"/>
</dbReference>
<organism evidence="3">
    <name type="scientific">uncultured Desulfobacterium sp</name>
    <dbReference type="NCBI Taxonomy" id="201089"/>
    <lineage>
        <taxon>Bacteria</taxon>
        <taxon>Pseudomonadati</taxon>
        <taxon>Thermodesulfobacteriota</taxon>
        <taxon>Desulfobacteria</taxon>
        <taxon>Desulfobacterales</taxon>
        <taxon>Desulfobacteriaceae</taxon>
        <taxon>Desulfobacterium</taxon>
        <taxon>environmental samples</taxon>
    </lineage>
</organism>
<accession>A0A445MYU3</accession>
<feature type="domain" description="Glycosyl transferase family 1" evidence="1">
    <location>
        <begin position="176"/>
        <end position="335"/>
    </location>
</feature>
<dbReference type="PANTHER" id="PTHR45947">
    <property type="entry name" value="SULFOQUINOVOSYL TRANSFERASE SQD2"/>
    <property type="match status" value="1"/>
</dbReference>
<gene>
    <name evidence="3" type="ORF">PITCH_A270005</name>
</gene>
<dbReference type="InterPro" id="IPR001296">
    <property type="entry name" value="Glyco_trans_1"/>
</dbReference>
<dbReference type="EC" id="2.4.1.345" evidence="3"/>
<feature type="domain" description="Glycosyltransferase subfamily 4-like N-terminal" evidence="2">
    <location>
        <begin position="17"/>
        <end position="167"/>
    </location>
</feature>
<dbReference type="SUPFAM" id="SSF53756">
    <property type="entry name" value="UDP-Glycosyltransferase/glycogen phosphorylase"/>
    <property type="match status" value="1"/>
</dbReference>
<dbReference type="Pfam" id="PF13439">
    <property type="entry name" value="Glyco_transf_4"/>
    <property type="match status" value="1"/>
</dbReference>
<sequence length="364" mass="41767">MKVAIITGYWNPPNFKGGISRVIFELRNEWQKMGQTVDIYATNTVHNEKEGIFRVPIPPFPLQGLWINLYMLLFSSLDKYSVLFPQSAFQCLFLDKKRCIPFIHTLYNVEHLVPWRFWKYAIAPLEKYALRNIRGCIALDDKTINTLKNELHVPKDKILQVNNGVDYSLFCPAPRETQKDFVILSAGRFIPRKRFDLLIKAFALFVDLHGEAKLVIAGDGELRSDLHGLVHHLHIEGKVLFPGMVDEHNMLKLYRSASIFVLPSISEGMPMVVLEAQACALPVVLGDFESAHDLAIEGETGYIVRDTDPEAWAQVFIRFYEEPFLLKTFGERARNHIESKFRWPAVAKKIINYFQDILDGVSNS</sequence>
<evidence type="ECO:0000313" key="3">
    <source>
        <dbReference type="EMBL" id="SPD74599.1"/>
    </source>
</evidence>
<evidence type="ECO:0000259" key="1">
    <source>
        <dbReference type="Pfam" id="PF00534"/>
    </source>
</evidence>
<dbReference type="AlphaFoldDB" id="A0A445MYU3"/>
<dbReference type="Pfam" id="PF00534">
    <property type="entry name" value="Glycos_transf_1"/>
    <property type="match status" value="1"/>
</dbReference>
<dbReference type="Gene3D" id="3.40.50.2000">
    <property type="entry name" value="Glycogen Phosphorylase B"/>
    <property type="match status" value="2"/>
</dbReference>
<dbReference type="PANTHER" id="PTHR45947:SF3">
    <property type="entry name" value="SULFOQUINOVOSYL TRANSFERASE SQD2"/>
    <property type="match status" value="1"/>
</dbReference>
<evidence type="ECO:0000259" key="2">
    <source>
        <dbReference type="Pfam" id="PF13439"/>
    </source>
</evidence>
<keyword evidence="3" id="KW-0328">Glycosyltransferase</keyword>
<dbReference type="InterPro" id="IPR028098">
    <property type="entry name" value="Glyco_trans_4-like_N"/>
</dbReference>
<reference evidence="3" key="1">
    <citation type="submission" date="2018-01" db="EMBL/GenBank/DDBJ databases">
        <authorList>
            <person name="Regsiter A."/>
            <person name="William W."/>
        </authorList>
    </citation>
    <scope>NUCLEOTIDE SEQUENCE</scope>
    <source>
        <strain evidence="3">TRIP AH-1</strain>
    </source>
</reference>
<dbReference type="InterPro" id="IPR050194">
    <property type="entry name" value="Glycosyltransferase_grp1"/>
</dbReference>
<dbReference type="GO" id="GO:0043750">
    <property type="term" value="F:phosphatidylinositol alpha-mannosyltransferase activity"/>
    <property type="evidence" value="ECO:0007669"/>
    <property type="project" value="UniProtKB-EC"/>
</dbReference>
<dbReference type="EMBL" id="OJIN01000167">
    <property type="protein sequence ID" value="SPD74599.1"/>
    <property type="molecule type" value="Genomic_DNA"/>
</dbReference>
<proteinExistence type="predicted"/>
<name>A0A445MYU3_9BACT</name>
<protein>
    <submittedName>
        <fullName evidence="3">Putative Phosphatidylinositol alpha-mannosyltransferase</fullName>
        <ecNumber evidence="3">2.4.1.345</ecNumber>
    </submittedName>
</protein>